<proteinExistence type="predicted"/>
<gene>
    <name evidence="1" type="ORF">NM208_g9276</name>
</gene>
<organism evidence="1 2">
    <name type="scientific">Fusarium decemcellulare</name>
    <dbReference type="NCBI Taxonomy" id="57161"/>
    <lineage>
        <taxon>Eukaryota</taxon>
        <taxon>Fungi</taxon>
        <taxon>Dikarya</taxon>
        <taxon>Ascomycota</taxon>
        <taxon>Pezizomycotina</taxon>
        <taxon>Sordariomycetes</taxon>
        <taxon>Hypocreomycetidae</taxon>
        <taxon>Hypocreales</taxon>
        <taxon>Nectriaceae</taxon>
        <taxon>Fusarium</taxon>
        <taxon>Fusarium decemcellulare species complex</taxon>
    </lineage>
</organism>
<sequence>MSNNEIPIHPGPCPAAMKEPSDDVASEKAVQAEPPTSEFSAPGPQHVTFAKNKSHWSCVDSPRLRNNLFGAVGFLELANAGDFAANVWNDTPVPIYAIVFMAIGGFSALVLSICAFADSKHAWRNMTFLRQQRKLFEDEKRRRVADSEQSHDVDVLLEITIRELRIEIINRWAMDILMGGGAVLISIGTFMAIGGANRRVWLASNILSGYLGNAPIALFGLISSTWAVIIWMKMRSHKAAATEKLQGSPVLAMLQRRCFAVQVFYAINGTATILGGVGSMLTAERWWGYVILIPVIVSSLFCNVWWRKRVGYDRPYIPTPPPLSTEGVVQALELTAQIRRAIQDGPNASLEQIVGGPGALEDVLTFFVKHDLFEQFCLCMHRRYHNNTIKTMALVELLISPWAPVALLVALIGYYLVPFFGSYGNLRGIPSPFPAQFSNLWLMSACRRGKRYEIVDQVHKKLGKVVRIAPNHVSIADADAINAIYGHGNGFLKSDFYDPFVSIRRGLFNTRNRAEHTRKRKLVSHTFAPKSVLEFEPYIRQNLELFVKQWDQASNTPKADGAGQLDCLSWFNYLAFDIIADLAFGKPFGMLASGADMAEVKVSPTSPPIFAPAVEIMNRRGEVSATLGCMPWIKPYAKWLPDPFFSQGLQAVQNLAGIAIARVSERLERGADTTRKDLLARLMQGRDEKGEPLGRDELTAEALTQLIAGSDTTSNSSCALLYHVVKTPGVLEKLQQEIDAAVPDDVEIPSYDALKHLPYLGNCINETLRHHSPSGIGLPREIPANSKGVTLQGRYFGPGTVLSVPTYTIHHSTEIWGPDAEEFRPERWDSITDKQKIAFIPFSHGPRSCVGRNLAEMQMRLMAATWIKRYNIFLRQDVMETREGFLRKPMGVEIGISRRQLKA</sequence>
<name>A0ACC1S252_9HYPO</name>
<dbReference type="EMBL" id="JANRMS010001158">
    <property type="protein sequence ID" value="KAJ3530552.1"/>
    <property type="molecule type" value="Genomic_DNA"/>
</dbReference>
<reference evidence="1" key="1">
    <citation type="submission" date="2022-08" db="EMBL/GenBank/DDBJ databases">
        <title>Genome Sequence of Fusarium decemcellulare.</title>
        <authorList>
            <person name="Buettner E."/>
        </authorList>
    </citation>
    <scope>NUCLEOTIDE SEQUENCE</scope>
    <source>
        <strain evidence="1">Babe19</strain>
    </source>
</reference>
<dbReference type="Proteomes" id="UP001148629">
    <property type="component" value="Unassembled WGS sequence"/>
</dbReference>
<accession>A0ACC1S252</accession>
<keyword evidence="2" id="KW-1185">Reference proteome</keyword>
<protein>
    <submittedName>
        <fullName evidence="1">Uncharacterized protein</fullName>
    </submittedName>
</protein>
<evidence type="ECO:0000313" key="1">
    <source>
        <dbReference type="EMBL" id="KAJ3530552.1"/>
    </source>
</evidence>
<evidence type="ECO:0000313" key="2">
    <source>
        <dbReference type="Proteomes" id="UP001148629"/>
    </source>
</evidence>
<comment type="caution">
    <text evidence="1">The sequence shown here is derived from an EMBL/GenBank/DDBJ whole genome shotgun (WGS) entry which is preliminary data.</text>
</comment>